<keyword evidence="1" id="KW-0732">Signal</keyword>
<evidence type="ECO:0000256" key="1">
    <source>
        <dbReference type="SAM" id="SignalP"/>
    </source>
</evidence>
<dbReference type="InterPro" id="IPR031985">
    <property type="entry name" value="DUF4787"/>
</dbReference>
<comment type="caution">
    <text evidence="2">The sequence shown here is derived from an EMBL/GenBank/DDBJ whole genome shotgun (WGS) entry which is preliminary data.</text>
</comment>
<protein>
    <submittedName>
        <fullName evidence="2">Uncharacterized protein</fullName>
    </submittedName>
</protein>
<reference evidence="2" key="1">
    <citation type="submission" date="2024-03" db="EMBL/GenBank/DDBJ databases">
        <title>WGS assembly of Saponaria officinalis var. Norfolk2.</title>
        <authorList>
            <person name="Jenkins J."/>
            <person name="Shu S."/>
            <person name="Grimwood J."/>
            <person name="Barry K."/>
            <person name="Goodstein D."/>
            <person name="Schmutz J."/>
            <person name="Leebens-Mack J."/>
            <person name="Osbourn A."/>
        </authorList>
    </citation>
    <scope>NUCLEOTIDE SEQUENCE [LARGE SCALE GENOMIC DNA]</scope>
    <source>
        <strain evidence="2">JIC</strain>
    </source>
</reference>
<feature type="chain" id="PRO_5043654385" evidence="1">
    <location>
        <begin position="31"/>
        <end position="114"/>
    </location>
</feature>
<dbReference type="Proteomes" id="UP001443914">
    <property type="component" value="Unassembled WGS sequence"/>
</dbReference>
<dbReference type="PANTHER" id="PTHR35455:SF1">
    <property type="entry name" value="AGAP005842-PA"/>
    <property type="match status" value="1"/>
</dbReference>
<organism evidence="2 3">
    <name type="scientific">Saponaria officinalis</name>
    <name type="common">Common soapwort</name>
    <name type="synonym">Lychnis saponaria</name>
    <dbReference type="NCBI Taxonomy" id="3572"/>
    <lineage>
        <taxon>Eukaryota</taxon>
        <taxon>Viridiplantae</taxon>
        <taxon>Streptophyta</taxon>
        <taxon>Embryophyta</taxon>
        <taxon>Tracheophyta</taxon>
        <taxon>Spermatophyta</taxon>
        <taxon>Magnoliopsida</taxon>
        <taxon>eudicotyledons</taxon>
        <taxon>Gunneridae</taxon>
        <taxon>Pentapetalae</taxon>
        <taxon>Caryophyllales</taxon>
        <taxon>Caryophyllaceae</taxon>
        <taxon>Caryophylleae</taxon>
        <taxon>Saponaria</taxon>
    </lineage>
</organism>
<gene>
    <name evidence="2" type="ORF">RND81_03G191600</name>
</gene>
<proteinExistence type="predicted"/>
<evidence type="ECO:0000313" key="2">
    <source>
        <dbReference type="EMBL" id="KAK9742691.1"/>
    </source>
</evidence>
<sequence>MGWKSEAHTCLILLIVLSMHLLFCTTPVYSKSSRRPISDAEIRSKKDDCYIDIESGLWGLDCKSSTIAKENCALRCLSPRCYEIIYESDPLEEGEKDLVRSQEYKFCLYKEING</sequence>
<dbReference type="AlphaFoldDB" id="A0AAW1M9H3"/>
<dbReference type="EMBL" id="JBDFQZ010000003">
    <property type="protein sequence ID" value="KAK9742691.1"/>
    <property type="molecule type" value="Genomic_DNA"/>
</dbReference>
<keyword evidence="3" id="KW-1185">Reference proteome</keyword>
<evidence type="ECO:0000313" key="3">
    <source>
        <dbReference type="Proteomes" id="UP001443914"/>
    </source>
</evidence>
<dbReference type="PANTHER" id="PTHR35455">
    <property type="entry name" value="UNNAMED PRODUCT"/>
    <property type="match status" value="1"/>
</dbReference>
<accession>A0AAW1M9H3</accession>
<dbReference type="Pfam" id="PF16029">
    <property type="entry name" value="DUF4787"/>
    <property type="match status" value="1"/>
</dbReference>
<name>A0AAW1M9H3_SAPOF</name>
<feature type="signal peptide" evidence="1">
    <location>
        <begin position="1"/>
        <end position="30"/>
    </location>
</feature>